<keyword evidence="7" id="KW-1185">Reference proteome</keyword>
<keyword evidence="3" id="KW-0732">Signal</keyword>
<dbReference type="InterPro" id="IPR000884">
    <property type="entry name" value="TSP1_rpt"/>
</dbReference>
<dbReference type="InterPro" id="IPR010909">
    <property type="entry name" value="PLAC"/>
</dbReference>
<evidence type="ECO:0000313" key="7">
    <source>
        <dbReference type="Proteomes" id="UP000694403"/>
    </source>
</evidence>
<keyword evidence="4" id="KW-0677">Repeat</keyword>
<name>A0A8C3TAN7_CHESE</name>
<keyword evidence="2" id="KW-0964">Secreted</keyword>
<evidence type="ECO:0000256" key="3">
    <source>
        <dbReference type="ARBA" id="ARBA00022729"/>
    </source>
</evidence>
<dbReference type="AlphaFoldDB" id="A0A8C3TAN7"/>
<sequence length="206" mass="23020">MPVEQHEVKSFTWRPGARPAQAGSALSFRLFCPRSHNRGRLADASFRSLSLSLSGFCPWQCNTTCGRGVKKRIVLCLEIVNGKIKTRNPTDCDVTKKPIEETTCFERPCFKWYTTPWSECTKTCGVGVRMRDVKCYQGTDIVRGCDPLVKPVGKQTCDLQPCPTEPPDDSCQDQAGTNCALAIKVNLCSHWYYSKACCRSCRAPHS</sequence>
<evidence type="ECO:0000256" key="1">
    <source>
        <dbReference type="ARBA" id="ARBA00004613"/>
    </source>
</evidence>
<reference evidence="6" key="2">
    <citation type="submission" date="2025-09" db="UniProtKB">
        <authorList>
            <consortium name="Ensembl"/>
        </authorList>
    </citation>
    <scope>IDENTIFICATION</scope>
</reference>
<dbReference type="PANTHER" id="PTHR13723">
    <property type="entry name" value="ADAMTS A DISINTEGRIN AND METALLOPROTEASE WITH THROMBOSPONDIN MOTIFS PROTEASE"/>
    <property type="match status" value="1"/>
</dbReference>
<dbReference type="InterPro" id="IPR036383">
    <property type="entry name" value="TSP1_rpt_sf"/>
</dbReference>
<dbReference type="PANTHER" id="PTHR13723:SF147">
    <property type="entry name" value="ADAMTS-LIKE PROTEIN 2"/>
    <property type="match status" value="1"/>
</dbReference>
<protein>
    <recommendedName>
        <fullName evidence="5">PLAC domain-containing protein</fullName>
    </recommendedName>
</protein>
<dbReference type="Gene3D" id="2.20.100.10">
    <property type="entry name" value="Thrombospondin type-1 (TSP1) repeat"/>
    <property type="match status" value="2"/>
</dbReference>
<proteinExistence type="predicted"/>
<feature type="domain" description="PLAC" evidence="5">
    <location>
        <begin position="167"/>
        <end position="205"/>
    </location>
</feature>
<dbReference type="InterPro" id="IPR050439">
    <property type="entry name" value="ADAMTS_ADAMTS-like"/>
</dbReference>
<organism evidence="6 7">
    <name type="scientific">Chelydra serpentina</name>
    <name type="common">Snapping turtle</name>
    <name type="synonym">Testudo serpentina</name>
    <dbReference type="NCBI Taxonomy" id="8475"/>
    <lineage>
        <taxon>Eukaryota</taxon>
        <taxon>Metazoa</taxon>
        <taxon>Chordata</taxon>
        <taxon>Craniata</taxon>
        <taxon>Vertebrata</taxon>
        <taxon>Euteleostomi</taxon>
        <taxon>Archelosauria</taxon>
        <taxon>Testudinata</taxon>
        <taxon>Testudines</taxon>
        <taxon>Cryptodira</taxon>
        <taxon>Durocryptodira</taxon>
        <taxon>Americhelydia</taxon>
        <taxon>Chelydroidea</taxon>
        <taxon>Chelydridae</taxon>
        <taxon>Chelydra</taxon>
    </lineage>
</organism>
<dbReference type="GO" id="GO:0031012">
    <property type="term" value="C:extracellular matrix"/>
    <property type="evidence" value="ECO:0007669"/>
    <property type="project" value="TreeGrafter"/>
</dbReference>
<accession>A0A8C3TAN7</accession>
<dbReference type="GO" id="GO:0005576">
    <property type="term" value="C:extracellular region"/>
    <property type="evidence" value="ECO:0007669"/>
    <property type="project" value="UniProtKB-SubCell"/>
</dbReference>
<reference evidence="6" key="1">
    <citation type="submission" date="2025-08" db="UniProtKB">
        <authorList>
            <consortium name="Ensembl"/>
        </authorList>
    </citation>
    <scope>IDENTIFICATION</scope>
</reference>
<evidence type="ECO:0000259" key="5">
    <source>
        <dbReference type="PROSITE" id="PS50900"/>
    </source>
</evidence>
<evidence type="ECO:0000313" key="6">
    <source>
        <dbReference type="Ensembl" id="ENSCSRP00000025155.1"/>
    </source>
</evidence>
<dbReference type="Proteomes" id="UP000694403">
    <property type="component" value="Unplaced"/>
</dbReference>
<dbReference type="SMART" id="SM00209">
    <property type="entry name" value="TSP1"/>
    <property type="match status" value="2"/>
</dbReference>
<dbReference type="PROSITE" id="PS50092">
    <property type="entry name" value="TSP1"/>
    <property type="match status" value="1"/>
</dbReference>
<dbReference type="PROSITE" id="PS50900">
    <property type="entry name" value="PLAC"/>
    <property type="match status" value="1"/>
</dbReference>
<dbReference type="Pfam" id="PF08686">
    <property type="entry name" value="PLAC"/>
    <property type="match status" value="1"/>
</dbReference>
<dbReference type="Ensembl" id="ENSCSRT00000026219.1">
    <property type="protein sequence ID" value="ENSCSRP00000025155.1"/>
    <property type="gene ID" value="ENSCSRG00000018822.1"/>
</dbReference>
<evidence type="ECO:0000256" key="2">
    <source>
        <dbReference type="ARBA" id="ARBA00022525"/>
    </source>
</evidence>
<dbReference type="Pfam" id="PF19030">
    <property type="entry name" value="TSP1_ADAMTS"/>
    <property type="match status" value="2"/>
</dbReference>
<evidence type="ECO:0000256" key="4">
    <source>
        <dbReference type="ARBA" id="ARBA00022737"/>
    </source>
</evidence>
<dbReference type="SUPFAM" id="SSF82895">
    <property type="entry name" value="TSP-1 type 1 repeat"/>
    <property type="match status" value="2"/>
</dbReference>
<dbReference type="FunFam" id="2.20.100.10:FF:000005">
    <property type="entry name" value="ADAM metallopeptidase with thrombospondin type 1 motif 9"/>
    <property type="match status" value="1"/>
</dbReference>
<comment type="subcellular location">
    <subcellularLocation>
        <location evidence="1">Secreted</location>
    </subcellularLocation>
</comment>